<name>A0A2H0KMD4_9BACT</name>
<sequence>MKTKQKIIIAGPCAAESQEQVISCAKELKKRGIKIMRASLWKPRTVPGFEGVGEKGVTWLAQVTKMGITVATEVLFPDQVSLVLKIIGKKGNVNKILFWLGSRNQNHYLQRGVALRINEEAPKSVRLLIKNQPWKEERHWLGIVDHVLSSGLSPKRVILNHRGFSPKGKNPLKMRNLPDFEMAMRIKEKTGLAMIVDPSHIGGTVDNVFRIIKEAKQYDFDGMMVEVHPEPEKAKSDAKQQLNFQEFDQLLKAF</sequence>
<dbReference type="Proteomes" id="UP000229570">
    <property type="component" value="Unassembled WGS sequence"/>
</dbReference>
<evidence type="ECO:0000259" key="2">
    <source>
        <dbReference type="Pfam" id="PF00793"/>
    </source>
</evidence>
<reference evidence="3 4" key="1">
    <citation type="submission" date="2017-09" db="EMBL/GenBank/DDBJ databases">
        <title>Depth-based differentiation of microbial function through sediment-hosted aquifers and enrichment of novel symbionts in the deep terrestrial subsurface.</title>
        <authorList>
            <person name="Probst A.J."/>
            <person name="Ladd B."/>
            <person name="Jarett J.K."/>
            <person name="Geller-Mcgrath D.E."/>
            <person name="Sieber C.M."/>
            <person name="Emerson J.B."/>
            <person name="Anantharaman K."/>
            <person name="Thomas B.C."/>
            <person name="Malmstrom R."/>
            <person name="Stieglmeier M."/>
            <person name="Klingl A."/>
            <person name="Woyke T."/>
            <person name="Ryan C.M."/>
            <person name="Banfield J.F."/>
        </authorList>
    </citation>
    <scope>NUCLEOTIDE SEQUENCE [LARGE SCALE GENOMIC DNA]</scope>
    <source>
        <strain evidence="3">CG11_big_fil_rev_8_21_14_0_20_35_14</strain>
    </source>
</reference>
<evidence type="ECO:0000256" key="1">
    <source>
        <dbReference type="ARBA" id="ARBA00022679"/>
    </source>
</evidence>
<evidence type="ECO:0000313" key="3">
    <source>
        <dbReference type="EMBL" id="PIQ72411.1"/>
    </source>
</evidence>
<accession>A0A2H0KMD4</accession>
<dbReference type="InterPro" id="IPR006218">
    <property type="entry name" value="DAHP1/KDSA"/>
</dbReference>
<comment type="caution">
    <text evidence="3">The sequence shown here is derived from an EMBL/GenBank/DDBJ whole genome shotgun (WGS) entry which is preliminary data.</text>
</comment>
<protein>
    <recommendedName>
        <fullName evidence="2">DAHP synthetase I/KDSA domain-containing protein</fullName>
    </recommendedName>
</protein>
<feature type="domain" description="DAHP synthetase I/KDSA" evidence="2">
    <location>
        <begin position="5"/>
        <end position="251"/>
    </location>
</feature>
<dbReference type="PANTHER" id="PTHR43018">
    <property type="entry name" value="PHOSPHO-2-DEHYDRO-3-DEOXYHEPTONATE ALDOLASE"/>
    <property type="match status" value="1"/>
</dbReference>
<dbReference type="Pfam" id="PF00793">
    <property type="entry name" value="DAHP_synth_1"/>
    <property type="match status" value="1"/>
</dbReference>
<dbReference type="GO" id="GO:0016740">
    <property type="term" value="F:transferase activity"/>
    <property type="evidence" value="ECO:0007669"/>
    <property type="project" value="UniProtKB-KW"/>
</dbReference>
<dbReference type="SUPFAM" id="SSF51569">
    <property type="entry name" value="Aldolase"/>
    <property type="match status" value="1"/>
</dbReference>
<keyword evidence="1" id="KW-0808">Transferase</keyword>
<proteinExistence type="predicted"/>
<dbReference type="PANTHER" id="PTHR43018:SF1">
    <property type="entry name" value="PROTEIN AROA(G)"/>
    <property type="match status" value="1"/>
</dbReference>
<dbReference type="Gene3D" id="3.20.20.70">
    <property type="entry name" value="Aldolase class I"/>
    <property type="match status" value="1"/>
</dbReference>
<dbReference type="AlphaFoldDB" id="A0A2H0KMD4"/>
<organism evidence="3 4">
    <name type="scientific">Candidatus Roizmanbacteria bacterium CG11_big_fil_rev_8_21_14_0_20_35_14</name>
    <dbReference type="NCBI Taxonomy" id="1974855"/>
    <lineage>
        <taxon>Bacteria</taxon>
        <taxon>Candidatus Roizmaniibacteriota</taxon>
    </lineage>
</organism>
<evidence type="ECO:0000313" key="4">
    <source>
        <dbReference type="Proteomes" id="UP000229570"/>
    </source>
</evidence>
<dbReference type="InterPro" id="IPR052899">
    <property type="entry name" value="Class-I_DAHP_synthase"/>
</dbReference>
<dbReference type="InterPro" id="IPR013785">
    <property type="entry name" value="Aldolase_TIM"/>
</dbReference>
<gene>
    <name evidence="3" type="ORF">COV86_03160</name>
</gene>
<dbReference type="EMBL" id="PCVL01000043">
    <property type="protein sequence ID" value="PIQ72411.1"/>
    <property type="molecule type" value="Genomic_DNA"/>
</dbReference>